<accession>B8BY21</accession>
<feature type="region of interest" description="Disordered" evidence="1">
    <location>
        <begin position="1"/>
        <end position="177"/>
    </location>
</feature>
<dbReference type="OMA" id="DRTEMNS"/>
<dbReference type="RefSeq" id="XP_002288375.1">
    <property type="nucleotide sequence ID" value="XM_002288339.1"/>
</dbReference>
<gene>
    <name evidence="2" type="ORF">THAPSDRAFT_21797</name>
</gene>
<feature type="region of interest" description="Disordered" evidence="1">
    <location>
        <begin position="208"/>
        <end position="243"/>
    </location>
</feature>
<dbReference type="InParanoid" id="B8BY21"/>
<feature type="compositionally biased region" description="Low complexity" evidence="1">
    <location>
        <begin position="30"/>
        <end position="48"/>
    </location>
</feature>
<evidence type="ECO:0000313" key="2">
    <source>
        <dbReference type="EMBL" id="EED93811.1"/>
    </source>
</evidence>
<evidence type="ECO:0000313" key="3">
    <source>
        <dbReference type="Proteomes" id="UP000001449"/>
    </source>
</evidence>
<feature type="compositionally biased region" description="Polar residues" evidence="1">
    <location>
        <begin position="285"/>
        <end position="311"/>
    </location>
</feature>
<dbReference type="GeneID" id="7451693"/>
<reference evidence="2 3" key="2">
    <citation type="journal article" date="2008" name="Nature">
        <title>The Phaeodactylum genome reveals the evolutionary history of diatom genomes.</title>
        <authorList>
            <person name="Bowler C."/>
            <person name="Allen A.E."/>
            <person name="Badger J.H."/>
            <person name="Grimwood J."/>
            <person name="Jabbari K."/>
            <person name="Kuo A."/>
            <person name="Maheswari U."/>
            <person name="Martens C."/>
            <person name="Maumus F."/>
            <person name="Otillar R.P."/>
            <person name="Rayko E."/>
            <person name="Salamov A."/>
            <person name="Vandepoele K."/>
            <person name="Beszteri B."/>
            <person name="Gruber A."/>
            <person name="Heijde M."/>
            <person name="Katinka M."/>
            <person name="Mock T."/>
            <person name="Valentin K."/>
            <person name="Verret F."/>
            <person name="Berges J.A."/>
            <person name="Brownlee C."/>
            <person name="Cadoret J.P."/>
            <person name="Chiovitti A."/>
            <person name="Choi C.J."/>
            <person name="Coesel S."/>
            <person name="De Martino A."/>
            <person name="Detter J.C."/>
            <person name="Durkin C."/>
            <person name="Falciatore A."/>
            <person name="Fournet J."/>
            <person name="Haruta M."/>
            <person name="Huysman M.J."/>
            <person name="Jenkins B.D."/>
            <person name="Jiroutova K."/>
            <person name="Jorgensen R.E."/>
            <person name="Joubert Y."/>
            <person name="Kaplan A."/>
            <person name="Kroger N."/>
            <person name="Kroth P.G."/>
            <person name="La Roche J."/>
            <person name="Lindquist E."/>
            <person name="Lommer M."/>
            <person name="Martin-Jezequel V."/>
            <person name="Lopez P.J."/>
            <person name="Lucas S."/>
            <person name="Mangogna M."/>
            <person name="McGinnis K."/>
            <person name="Medlin L.K."/>
            <person name="Montsant A."/>
            <person name="Oudot-Le Secq M.P."/>
            <person name="Napoli C."/>
            <person name="Obornik M."/>
            <person name="Parker M.S."/>
            <person name="Petit J.L."/>
            <person name="Porcel B.M."/>
            <person name="Poulsen N."/>
            <person name="Robison M."/>
            <person name="Rychlewski L."/>
            <person name="Rynearson T.A."/>
            <person name="Schmutz J."/>
            <person name="Shapiro H."/>
            <person name="Siaut M."/>
            <person name="Stanley M."/>
            <person name="Sussman M.R."/>
            <person name="Taylor A.R."/>
            <person name="Vardi A."/>
            <person name="von Dassow P."/>
            <person name="Vyverman W."/>
            <person name="Willis A."/>
            <person name="Wyrwicz L.S."/>
            <person name="Rokhsar D.S."/>
            <person name="Weissenbach J."/>
            <person name="Armbrust E.V."/>
            <person name="Green B.R."/>
            <person name="Van de Peer Y."/>
            <person name="Grigoriev I.V."/>
        </authorList>
    </citation>
    <scope>NUCLEOTIDE SEQUENCE [LARGE SCALE GENOMIC DNA]</scope>
    <source>
        <strain evidence="2 3">CCMP1335</strain>
    </source>
</reference>
<dbReference type="HOGENOM" id="CLU_718591_0_0_1"/>
<feature type="compositionally biased region" description="Low complexity" evidence="1">
    <location>
        <begin position="152"/>
        <end position="164"/>
    </location>
</feature>
<dbReference type="eggNOG" id="ENOG502T17Z">
    <property type="taxonomic scope" value="Eukaryota"/>
</dbReference>
<organism evidence="2 3">
    <name type="scientific">Thalassiosira pseudonana</name>
    <name type="common">Marine diatom</name>
    <name type="synonym">Cyclotella nana</name>
    <dbReference type="NCBI Taxonomy" id="35128"/>
    <lineage>
        <taxon>Eukaryota</taxon>
        <taxon>Sar</taxon>
        <taxon>Stramenopiles</taxon>
        <taxon>Ochrophyta</taxon>
        <taxon>Bacillariophyta</taxon>
        <taxon>Coscinodiscophyceae</taxon>
        <taxon>Thalassiosirophycidae</taxon>
        <taxon>Thalassiosirales</taxon>
        <taxon>Thalassiosiraceae</taxon>
        <taxon>Thalassiosira</taxon>
    </lineage>
</organism>
<keyword evidence="3" id="KW-1185">Reference proteome</keyword>
<name>B8BY21_THAPS</name>
<dbReference type="KEGG" id="tps:THAPSDRAFT_21797"/>
<dbReference type="AlphaFoldDB" id="B8BY21"/>
<protein>
    <submittedName>
        <fullName evidence="2">Uncharacterized protein</fullName>
    </submittedName>
</protein>
<proteinExistence type="predicted"/>
<dbReference type="Proteomes" id="UP000001449">
    <property type="component" value="Chromosome 3"/>
</dbReference>
<feature type="region of interest" description="Disordered" evidence="1">
    <location>
        <begin position="258"/>
        <end position="333"/>
    </location>
</feature>
<sequence length="462" mass="48269">MDLLKGYGSDSDSDSSASSDNNVAATPKQPTATSAATTLPAPAALSSTKPILKPAPPSKAKRGGKRILSLGAVLPPEIFDRLTRQSVEDGSSVSSGEGAGDGGGKKHKRRIDAKDGDEQTVKPSAAGVGGAGDRTELNSFLRELRSTPIQVTTKKTNDTSSSTKVAKNDGGQSKESGKLGFAFMNYTTSTTSKKKGSGVVDVHAVPSTMKQQMDGMESDLEDVTPTPKSAMAPPPPKSRAVAPSFARISSAAPVARSFNRNQQQQPLPAVPQPSSASAMPEYPTASDQYNPHSSAEPTYQNCTTAANNNPMIKSRKQKREEERALRSGQAFNDHSATAELNAPSPNEFAPTAHAAAIASRAARYRGAANISSEDDYNNGGEGGNNKRFGNIAMYDPKAGEDVKGVGVTAKHRSKHQINQLMASAISLEAHRASEAELARFGAGTGGSGGIGGRTDAKRKYGW</sequence>
<dbReference type="PaxDb" id="35128-Thaps21797"/>
<evidence type="ECO:0000256" key="1">
    <source>
        <dbReference type="SAM" id="MobiDB-lite"/>
    </source>
</evidence>
<feature type="compositionally biased region" description="Basic and acidic residues" evidence="1">
    <location>
        <begin position="78"/>
        <end position="87"/>
    </location>
</feature>
<feature type="compositionally biased region" description="Low complexity" evidence="1">
    <location>
        <begin position="262"/>
        <end position="280"/>
    </location>
</feature>
<reference evidence="2 3" key="1">
    <citation type="journal article" date="2004" name="Science">
        <title>The genome of the diatom Thalassiosira pseudonana: ecology, evolution, and metabolism.</title>
        <authorList>
            <person name="Armbrust E.V."/>
            <person name="Berges J.A."/>
            <person name="Bowler C."/>
            <person name="Green B.R."/>
            <person name="Martinez D."/>
            <person name="Putnam N.H."/>
            <person name="Zhou S."/>
            <person name="Allen A.E."/>
            <person name="Apt K.E."/>
            <person name="Bechner M."/>
            <person name="Brzezinski M.A."/>
            <person name="Chaal B.K."/>
            <person name="Chiovitti A."/>
            <person name="Davis A.K."/>
            <person name="Demarest M.S."/>
            <person name="Detter J.C."/>
            <person name="Glavina T."/>
            <person name="Goodstein D."/>
            <person name="Hadi M.Z."/>
            <person name="Hellsten U."/>
            <person name="Hildebrand M."/>
            <person name="Jenkins B.D."/>
            <person name="Jurka J."/>
            <person name="Kapitonov V.V."/>
            <person name="Kroger N."/>
            <person name="Lau W.W."/>
            <person name="Lane T.W."/>
            <person name="Larimer F.W."/>
            <person name="Lippmeier J.C."/>
            <person name="Lucas S."/>
            <person name="Medina M."/>
            <person name="Montsant A."/>
            <person name="Obornik M."/>
            <person name="Parker M.S."/>
            <person name="Palenik B."/>
            <person name="Pazour G.J."/>
            <person name="Richardson P.M."/>
            <person name="Rynearson T.A."/>
            <person name="Saito M.A."/>
            <person name="Schwartz D.C."/>
            <person name="Thamatrakoln K."/>
            <person name="Valentin K."/>
            <person name="Vardi A."/>
            <person name="Wilkerson F.P."/>
            <person name="Rokhsar D.S."/>
        </authorList>
    </citation>
    <scope>NUCLEOTIDE SEQUENCE [LARGE SCALE GENOMIC DNA]</scope>
    <source>
        <strain evidence="2 3">CCMP1335</strain>
    </source>
</reference>
<dbReference type="EMBL" id="CM000640">
    <property type="protein sequence ID" value="EED93811.1"/>
    <property type="molecule type" value="Genomic_DNA"/>
</dbReference>